<dbReference type="EMBL" id="JAPEVG010000001">
    <property type="protein sequence ID" value="KAJ8502293.1"/>
    <property type="molecule type" value="Genomic_DNA"/>
</dbReference>
<dbReference type="InterPro" id="IPR011009">
    <property type="entry name" value="Kinase-like_dom_sf"/>
</dbReference>
<gene>
    <name evidence="3" type="ORF">ONZ51_g98</name>
</gene>
<dbReference type="PANTHER" id="PTHR21310:SF58">
    <property type="entry name" value="AMINOGLYCOSIDE PHOSPHOTRANSFERASE DOMAIN-CONTAINING PROTEIN"/>
    <property type="match status" value="1"/>
</dbReference>
<evidence type="ECO:0000313" key="4">
    <source>
        <dbReference type="Proteomes" id="UP001215151"/>
    </source>
</evidence>
<feature type="compositionally biased region" description="Low complexity" evidence="1">
    <location>
        <begin position="121"/>
        <end position="142"/>
    </location>
</feature>
<organism evidence="3 4">
    <name type="scientific">Trametes cubensis</name>
    <dbReference type="NCBI Taxonomy" id="1111947"/>
    <lineage>
        <taxon>Eukaryota</taxon>
        <taxon>Fungi</taxon>
        <taxon>Dikarya</taxon>
        <taxon>Basidiomycota</taxon>
        <taxon>Agaricomycotina</taxon>
        <taxon>Agaricomycetes</taxon>
        <taxon>Polyporales</taxon>
        <taxon>Polyporaceae</taxon>
        <taxon>Trametes</taxon>
    </lineage>
</organism>
<dbReference type="PANTHER" id="PTHR21310">
    <property type="entry name" value="AMINOGLYCOSIDE PHOSPHOTRANSFERASE-RELATED-RELATED"/>
    <property type="match status" value="1"/>
</dbReference>
<feature type="domain" description="Aminoglycoside phosphotransferase" evidence="2">
    <location>
        <begin position="210"/>
        <end position="406"/>
    </location>
</feature>
<keyword evidence="4" id="KW-1185">Reference proteome</keyword>
<dbReference type="Pfam" id="PF01636">
    <property type="entry name" value="APH"/>
    <property type="match status" value="1"/>
</dbReference>
<feature type="region of interest" description="Disordered" evidence="1">
    <location>
        <begin position="120"/>
        <end position="142"/>
    </location>
</feature>
<proteinExistence type="predicted"/>
<dbReference type="AlphaFoldDB" id="A0AAD7U472"/>
<dbReference type="Gene3D" id="3.90.1200.10">
    <property type="match status" value="1"/>
</dbReference>
<comment type="caution">
    <text evidence="3">The sequence shown here is derived from an EMBL/GenBank/DDBJ whole genome shotgun (WGS) entry which is preliminary data.</text>
</comment>
<dbReference type="CDD" id="cd05120">
    <property type="entry name" value="APH_ChoK_like"/>
    <property type="match status" value="1"/>
</dbReference>
<evidence type="ECO:0000259" key="2">
    <source>
        <dbReference type="Pfam" id="PF01636"/>
    </source>
</evidence>
<name>A0AAD7U472_9APHY</name>
<accession>A0AAD7U472</accession>
<dbReference type="InterPro" id="IPR002575">
    <property type="entry name" value="Aminoglycoside_PTrfase"/>
</dbReference>
<reference evidence="3" key="1">
    <citation type="submission" date="2022-11" db="EMBL/GenBank/DDBJ databases">
        <title>Genome Sequence of Cubamyces cubensis.</title>
        <authorList>
            <person name="Buettner E."/>
        </authorList>
    </citation>
    <scope>NUCLEOTIDE SEQUENCE</scope>
    <source>
        <strain evidence="3">MPL-01</strain>
    </source>
</reference>
<sequence length="440" mass="49545">MLGAFFGPRYRDWWLSYAGNPESMSHYCNHWLVRTSAAKAYARGLVKLDRMQPSMVEYHVNPVYLGPEDPVEVDGPYALLGDHSRTGIQKVDPRFVGTHARLCKSIRYVEIAREIAPEILSPSSSSSSPDSQATLFPSKPASGRAPSSPSSFFPSGALLSVWLMFPSRLRMVAYDVLRNVGERLYGKPNDYSTVQRLPFGLYLKYQGDPAGFRNEFNALQMVRRHTSIPVPKPLDVVVKKSKSDGPFSSQAYLLITRLPGVPLSRYQDVLSDRDCEHIAAQLRDYVAQLRDIPRPTSADPDLPICDTLGAACRDPRIRSGDPVGPFPDEAAFSQVLRFPDDPARREHKIMFTHADLNPRNILIDRITDGDAGGGWRVTGIVDWENAGWYPEYWDYTKALFEGFRWTRRYVRMVKGVFAGLGDYSKELDVETRSWESGDGI</sequence>
<dbReference type="SUPFAM" id="SSF56112">
    <property type="entry name" value="Protein kinase-like (PK-like)"/>
    <property type="match status" value="1"/>
</dbReference>
<dbReference type="InterPro" id="IPR051678">
    <property type="entry name" value="AGP_Transferase"/>
</dbReference>
<evidence type="ECO:0000256" key="1">
    <source>
        <dbReference type="SAM" id="MobiDB-lite"/>
    </source>
</evidence>
<dbReference type="Proteomes" id="UP001215151">
    <property type="component" value="Unassembled WGS sequence"/>
</dbReference>
<protein>
    <recommendedName>
        <fullName evidence="2">Aminoglycoside phosphotransferase domain-containing protein</fullName>
    </recommendedName>
</protein>
<evidence type="ECO:0000313" key="3">
    <source>
        <dbReference type="EMBL" id="KAJ8502293.1"/>
    </source>
</evidence>